<dbReference type="EMBL" id="AHNY02000110">
    <property type="protein sequence ID" value="EMY25985.1"/>
    <property type="molecule type" value="Genomic_DNA"/>
</dbReference>
<sequence length="41" mass="4964">MSKVPLYIRFQETLDAIKEAYPLDRIWNGYRLYTNSIILEE</sequence>
<dbReference type="Proteomes" id="UP000012220">
    <property type="component" value="Unassembled WGS sequence"/>
</dbReference>
<gene>
    <name evidence="1" type="ORF">LEP1GSC115_0845</name>
</gene>
<evidence type="ECO:0000313" key="2">
    <source>
        <dbReference type="Proteomes" id="UP000012220"/>
    </source>
</evidence>
<dbReference type="AlphaFoldDB" id="N1UVN9"/>
<name>N1UVN9_LEPIR</name>
<comment type="caution">
    <text evidence="1">The sequence shown here is derived from an EMBL/GenBank/DDBJ whole genome shotgun (WGS) entry which is preliminary data.</text>
</comment>
<organism evidence="1 2">
    <name type="scientific">Leptospira interrogans serovar Australis str. 200703203</name>
    <dbReference type="NCBI Taxonomy" id="1085541"/>
    <lineage>
        <taxon>Bacteria</taxon>
        <taxon>Pseudomonadati</taxon>
        <taxon>Spirochaetota</taxon>
        <taxon>Spirochaetia</taxon>
        <taxon>Leptospirales</taxon>
        <taxon>Leptospiraceae</taxon>
        <taxon>Leptospira</taxon>
    </lineage>
</organism>
<reference evidence="1 2" key="1">
    <citation type="submission" date="2013-02" db="EMBL/GenBank/DDBJ databases">
        <authorList>
            <person name="Harkins D.M."/>
            <person name="Durkin A.S."/>
            <person name="Brinkac L.M."/>
            <person name="Haft D.H."/>
            <person name="Selengut J.D."/>
            <person name="Sanka R."/>
            <person name="DePew J."/>
            <person name="Purushe J."/>
            <person name="Picardeau M."/>
            <person name="Werts C."/>
            <person name="Goarant C."/>
            <person name="Vinetz J.M."/>
            <person name="Sutton G.G."/>
            <person name="Nierman W.C."/>
            <person name="Fouts D.E."/>
        </authorList>
    </citation>
    <scope>NUCLEOTIDE SEQUENCE [LARGE SCALE GENOMIC DNA]</scope>
    <source>
        <strain evidence="1 2">200703203</strain>
    </source>
</reference>
<evidence type="ECO:0000313" key="1">
    <source>
        <dbReference type="EMBL" id="EMY25985.1"/>
    </source>
</evidence>
<proteinExistence type="predicted"/>
<protein>
    <submittedName>
        <fullName evidence="1">Uncharacterized protein</fullName>
    </submittedName>
</protein>
<accession>N1UVN9</accession>
<dbReference type="BioCyc" id="LINT1085541:G11IQ-3707-MONOMER"/>